<dbReference type="Gramene" id="OB07G21590.1">
    <property type="protein sequence ID" value="OB07G21590.1"/>
    <property type="gene ID" value="OB07G21590"/>
</dbReference>
<evidence type="ECO:0000313" key="2">
    <source>
        <dbReference type="Proteomes" id="UP000006038"/>
    </source>
</evidence>
<protein>
    <submittedName>
        <fullName evidence="1">Uncharacterized protein</fullName>
    </submittedName>
</protein>
<dbReference type="HOGENOM" id="CLU_2907720_0_0_1"/>
<accession>J3ML77</accession>
<dbReference type="AlphaFoldDB" id="J3ML77"/>
<organism evidence="1">
    <name type="scientific">Oryza brachyantha</name>
    <name type="common">malo sina</name>
    <dbReference type="NCBI Taxonomy" id="4533"/>
    <lineage>
        <taxon>Eukaryota</taxon>
        <taxon>Viridiplantae</taxon>
        <taxon>Streptophyta</taxon>
        <taxon>Embryophyta</taxon>
        <taxon>Tracheophyta</taxon>
        <taxon>Spermatophyta</taxon>
        <taxon>Magnoliopsida</taxon>
        <taxon>Liliopsida</taxon>
        <taxon>Poales</taxon>
        <taxon>Poaceae</taxon>
        <taxon>BOP clade</taxon>
        <taxon>Oryzoideae</taxon>
        <taxon>Oryzeae</taxon>
        <taxon>Oryzinae</taxon>
        <taxon>Oryza</taxon>
    </lineage>
</organism>
<reference evidence="1" key="1">
    <citation type="journal article" date="2013" name="Nat. Commun.">
        <title>Whole-genome sequencing of Oryza brachyantha reveals mechanisms underlying Oryza genome evolution.</title>
        <authorList>
            <person name="Chen J."/>
            <person name="Huang Q."/>
            <person name="Gao D."/>
            <person name="Wang J."/>
            <person name="Lang Y."/>
            <person name="Liu T."/>
            <person name="Li B."/>
            <person name="Bai Z."/>
            <person name="Luis Goicoechea J."/>
            <person name="Liang C."/>
            <person name="Chen C."/>
            <person name="Zhang W."/>
            <person name="Sun S."/>
            <person name="Liao Y."/>
            <person name="Zhang X."/>
            <person name="Yang L."/>
            <person name="Song C."/>
            <person name="Wang M."/>
            <person name="Shi J."/>
            <person name="Liu G."/>
            <person name="Liu J."/>
            <person name="Zhou H."/>
            <person name="Zhou W."/>
            <person name="Yu Q."/>
            <person name="An N."/>
            <person name="Chen Y."/>
            <person name="Cai Q."/>
            <person name="Wang B."/>
            <person name="Liu B."/>
            <person name="Min J."/>
            <person name="Huang Y."/>
            <person name="Wu H."/>
            <person name="Li Z."/>
            <person name="Zhang Y."/>
            <person name="Yin Y."/>
            <person name="Song W."/>
            <person name="Jiang J."/>
            <person name="Jackson S.A."/>
            <person name="Wing R.A."/>
            <person name="Wang J."/>
            <person name="Chen M."/>
        </authorList>
    </citation>
    <scope>NUCLEOTIDE SEQUENCE [LARGE SCALE GENOMIC DNA]</scope>
    <source>
        <strain evidence="1">cv. IRGC 101232</strain>
    </source>
</reference>
<sequence length="62" mass="6844">MDSLSPSLSLISIHGSHSAAELAIDELELEVGYTIKLALKEWRVGEEQRLDRSELGQCAYAL</sequence>
<name>J3ML77_ORYBR</name>
<proteinExistence type="predicted"/>
<reference evidence="1" key="2">
    <citation type="submission" date="2013-04" db="UniProtKB">
        <authorList>
            <consortium name="EnsemblPlants"/>
        </authorList>
    </citation>
    <scope>IDENTIFICATION</scope>
</reference>
<dbReference type="Proteomes" id="UP000006038">
    <property type="component" value="Chromosome 7"/>
</dbReference>
<keyword evidence="2" id="KW-1185">Reference proteome</keyword>
<dbReference type="EnsemblPlants" id="OB07G21590.1">
    <property type="protein sequence ID" value="OB07G21590.1"/>
    <property type="gene ID" value="OB07G21590"/>
</dbReference>
<evidence type="ECO:0000313" key="1">
    <source>
        <dbReference type="EnsemblPlants" id="OB07G21590.1"/>
    </source>
</evidence>